<comment type="similarity">
    <text evidence="1">Belongs to the Izumo family.</text>
</comment>
<dbReference type="Pfam" id="PF16706">
    <property type="entry name" value="Izumo-Ig"/>
    <property type="match status" value="1"/>
</dbReference>
<dbReference type="GO" id="GO:0005886">
    <property type="term" value="C:plasma membrane"/>
    <property type="evidence" value="ECO:0007669"/>
    <property type="project" value="TreeGrafter"/>
</dbReference>
<feature type="transmembrane region" description="Helical" evidence="3">
    <location>
        <begin position="273"/>
        <end position="290"/>
    </location>
</feature>
<reference evidence="6" key="2">
    <citation type="submission" date="2025-09" db="UniProtKB">
        <authorList>
            <consortium name="Ensembl"/>
        </authorList>
    </citation>
    <scope>IDENTIFICATION</scope>
</reference>
<name>A0A8C6FHE6_MOSMO</name>
<dbReference type="PANTHER" id="PTHR35540:SF1">
    <property type="entry name" value="IZUMO SPERM-EGG FUSION PROTEIN 1"/>
    <property type="match status" value="1"/>
</dbReference>
<dbReference type="GO" id="GO:0035036">
    <property type="term" value="P:sperm-egg recognition"/>
    <property type="evidence" value="ECO:0007669"/>
    <property type="project" value="InterPro"/>
</dbReference>
<evidence type="ECO:0000256" key="3">
    <source>
        <dbReference type="SAM" id="Phobius"/>
    </source>
</evidence>
<keyword evidence="2 4" id="KW-0732">Signal</keyword>
<dbReference type="Ensembl" id="ENSMMST00000006101.1">
    <property type="protein sequence ID" value="ENSMMSP00000005606.1"/>
    <property type="gene ID" value="ENSMMSG00000004117.1"/>
</dbReference>
<gene>
    <name evidence="6" type="primary">IZUMO1</name>
</gene>
<dbReference type="GO" id="GO:0005102">
    <property type="term" value="F:signaling receptor binding"/>
    <property type="evidence" value="ECO:0007669"/>
    <property type="project" value="InterPro"/>
</dbReference>
<keyword evidence="7" id="KW-1185">Reference proteome</keyword>
<dbReference type="PROSITE" id="PS51257">
    <property type="entry name" value="PROKAR_LIPOPROTEIN"/>
    <property type="match status" value="1"/>
</dbReference>
<dbReference type="GeneTree" id="ENSGT00390000015014"/>
<accession>A0A8C6FHE6</accession>
<evidence type="ECO:0000259" key="5">
    <source>
        <dbReference type="Pfam" id="PF16706"/>
    </source>
</evidence>
<dbReference type="GO" id="GO:0007342">
    <property type="term" value="P:fusion of sperm to egg plasma membrane involved in single fertilization"/>
    <property type="evidence" value="ECO:0007669"/>
    <property type="project" value="InterPro"/>
</dbReference>
<evidence type="ECO:0000313" key="6">
    <source>
        <dbReference type="Ensembl" id="ENSMMSP00000005606.1"/>
    </source>
</evidence>
<dbReference type="InterPro" id="IPR029389">
    <property type="entry name" value="IZUMO"/>
</dbReference>
<dbReference type="GO" id="GO:0086080">
    <property type="term" value="F:protein binding involved in heterotypic cell-cell adhesion"/>
    <property type="evidence" value="ECO:0007669"/>
    <property type="project" value="TreeGrafter"/>
</dbReference>
<dbReference type="Proteomes" id="UP000694544">
    <property type="component" value="Unplaced"/>
</dbReference>
<keyword evidence="3" id="KW-1133">Transmembrane helix</keyword>
<reference evidence="6" key="1">
    <citation type="submission" date="2025-08" db="UniProtKB">
        <authorList>
            <consortium name="Ensembl"/>
        </authorList>
    </citation>
    <scope>IDENTIFICATION</scope>
</reference>
<dbReference type="InterPro" id="IPR032700">
    <property type="entry name" value="IZUMO1"/>
</dbReference>
<dbReference type="Pfam" id="PF15005">
    <property type="entry name" value="IZUMO"/>
    <property type="match status" value="1"/>
</dbReference>
<feature type="chain" id="PRO_5034821700" evidence="4">
    <location>
        <begin position="23"/>
        <end position="291"/>
    </location>
</feature>
<feature type="signal peptide" evidence="4">
    <location>
        <begin position="1"/>
        <end position="22"/>
    </location>
</feature>
<dbReference type="AlphaFoldDB" id="A0A8C6FHE6"/>
<dbReference type="PANTHER" id="PTHR35540">
    <property type="entry name" value="IZUMO SPERM-EGG FUSION PROTEIN 1"/>
    <property type="match status" value="1"/>
</dbReference>
<organism evidence="6 7">
    <name type="scientific">Moschus moschiferus</name>
    <name type="common">Siberian musk deer</name>
    <name type="synonym">Moschus sibiricus</name>
    <dbReference type="NCBI Taxonomy" id="68415"/>
    <lineage>
        <taxon>Eukaryota</taxon>
        <taxon>Metazoa</taxon>
        <taxon>Chordata</taxon>
        <taxon>Craniata</taxon>
        <taxon>Vertebrata</taxon>
        <taxon>Euteleostomi</taxon>
        <taxon>Mammalia</taxon>
        <taxon>Eutheria</taxon>
        <taxon>Laurasiatheria</taxon>
        <taxon>Artiodactyla</taxon>
        <taxon>Ruminantia</taxon>
        <taxon>Pecora</taxon>
        <taxon>Moschidae</taxon>
        <taxon>Moschus</taxon>
    </lineage>
</organism>
<keyword evidence="3" id="KW-0472">Membrane</keyword>
<evidence type="ECO:0000313" key="7">
    <source>
        <dbReference type="Proteomes" id="UP000694544"/>
    </source>
</evidence>
<proteinExistence type="inferred from homology"/>
<dbReference type="GO" id="GO:0002080">
    <property type="term" value="C:acrosomal membrane"/>
    <property type="evidence" value="ECO:0007669"/>
    <property type="project" value="TreeGrafter"/>
</dbReference>
<feature type="domain" description="Izumo protein immunoglobulin" evidence="5">
    <location>
        <begin position="140"/>
        <end position="227"/>
    </location>
</feature>
<protein>
    <submittedName>
        <fullName evidence="6">Izumo sperm-oocyte fusion 1</fullName>
    </submittedName>
</protein>
<dbReference type="InterPro" id="IPR036179">
    <property type="entry name" value="Ig-like_dom_sf"/>
</dbReference>
<evidence type="ECO:0000256" key="4">
    <source>
        <dbReference type="SAM" id="SignalP"/>
    </source>
</evidence>
<evidence type="ECO:0000256" key="1">
    <source>
        <dbReference type="ARBA" id="ARBA00009633"/>
    </source>
</evidence>
<sequence>MGPRGLPLLVATLAGCLFPARGCVICDPKVREALNSLEMDYLPGHLEANHHKKVMEKIKQAVEEFKDLPIDEDSYMGVVDEATLEKASWSLLKDMKRITDSDAKAFCPNKCGLMLQPLIWCSTCQKEVHACRKSKNCGEREVKVHQMEDMILDCELNWHKISQGLTDYSFYRVWKNNSETLVSKGKEPILSKTMVRPKDAGTYRCELGSIQFSPATIIYFHVTVLPKRIQEEIPSPNTETQNETALGEVALDRPETTVEPQAPKPEQVLRRRLFAVLIWGLVVLTACVLTA</sequence>
<keyword evidence="3" id="KW-0812">Transmembrane</keyword>
<dbReference type="SUPFAM" id="SSF48726">
    <property type="entry name" value="Immunoglobulin"/>
    <property type="match status" value="1"/>
</dbReference>
<evidence type="ECO:0000256" key="2">
    <source>
        <dbReference type="ARBA" id="ARBA00022729"/>
    </source>
</evidence>
<dbReference type="InterPro" id="IPR032699">
    <property type="entry name" value="Izumo-Ig"/>
</dbReference>